<sequence length="57" mass="6358">MGQQQQQYGGYSQDRMSASASVSMPKKVEKKTPTYRDIDTSVLERMNSLSLSLSLSL</sequence>
<reference evidence="2 3" key="1">
    <citation type="journal article" date="2018" name="PLoS ONE">
        <title>The draft genome of Kipferlia bialata reveals reductive genome evolution in fornicate parasites.</title>
        <authorList>
            <person name="Tanifuji G."/>
            <person name="Takabayashi S."/>
            <person name="Kume K."/>
            <person name="Takagi M."/>
            <person name="Nakayama T."/>
            <person name="Kamikawa R."/>
            <person name="Inagaki Y."/>
            <person name="Hashimoto T."/>
        </authorList>
    </citation>
    <scope>NUCLEOTIDE SEQUENCE [LARGE SCALE GENOMIC DNA]</scope>
    <source>
        <strain evidence="2">NY0173</strain>
    </source>
</reference>
<dbReference type="Proteomes" id="UP000265618">
    <property type="component" value="Unassembled WGS sequence"/>
</dbReference>
<feature type="non-terminal residue" evidence="2">
    <location>
        <position position="1"/>
    </location>
</feature>
<evidence type="ECO:0000313" key="2">
    <source>
        <dbReference type="EMBL" id="GIQ92828.1"/>
    </source>
</evidence>
<keyword evidence="3" id="KW-1185">Reference proteome</keyword>
<feature type="compositionally biased region" description="Low complexity" evidence="1">
    <location>
        <begin position="1"/>
        <end position="13"/>
    </location>
</feature>
<proteinExistence type="predicted"/>
<comment type="caution">
    <text evidence="2">The sequence shown here is derived from an EMBL/GenBank/DDBJ whole genome shotgun (WGS) entry which is preliminary data.</text>
</comment>
<organism evidence="2 3">
    <name type="scientific">Kipferlia bialata</name>
    <dbReference type="NCBI Taxonomy" id="797122"/>
    <lineage>
        <taxon>Eukaryota</taxon>
        <taxon>Metamonada</taxon>
        <taxon>Carpediemonas-like organisms</taxon>
        <taxon>Kipferlia</taxon>
    </lineage>
</organism>
<name>A0A9K3DEZ1_9EUKA</name>
<dbReference type="EMBL" id="BDIP01010659">
    <property type="protein sequence ID" value="GIQ92828.1"/>
    <property type="molecule type" value="Genomic_DNA"/>
</dbReference>
<accession>A0A9K3DEZ1</accession>
<dbReference type="AlphaFoldDB" id="A0A9K3DEZ1"/>
<feature type="region of interest" description="Disordered" evidence="1">
    <location>
        <begin position="1"/>
        <end position="33"/>
    </location>
</feature>
<evidence type="ECO:0000313" key="3">
    <source>
        <dbReference type="Proteomes" id="UP000265618"/>
    </source>
</evidence>
<protein>
    <submittedName>
        <fullName evidence="2">Uncharacterized protein</fullName>
    </submittedName>
</protein>
<gene>
    <name evidence="2" type="ORF">KIPB_016826</name>
</gene>
<evidence type="ECO:0000256" key="1">
    <source>
        <dbReference type="SAM" id="MobiDB-lite"/>
    </source>
</evidence>